<feature type="coiled-coil region" evidence="1">
    <location>
        <begin position="6"/>
        <end position="33"/>
    </location>
</feature>
<dbReference type="OrthoDB" id="10545852at2759"/>
<gene>
    <name evidence="2" type="ORF">TVAG_448030</name>
</gene>
<keyword evidence="3" id="KW-1185">Reference proteome</keyword>
<dbReference type="OMA" id="YERGHAK"/>
<protein>
    <submittedName>
        <fullName evidence="2">Uncharacterized protein</fullName>
    </submittedName>
</protein>
<evidence type="ECO:0000313" key="2">
    <source>
        <dbReference type="EMBL" id="EAX92806.1"/>
    </source>
</evidence>
<dbReference type="InParanoid" id="A2FQJ3"/>
<dbReference type="VEuPathDB" id="TrichDB:TVAGG3_0174110"/>
<evidence type="ECO:0000313" key="3">
    <source>
        <dbReference type="Proteomes" id="UP000001542"/>
    </source>
</evidence>
<sequence length="84" mass="9970">MENHFLSEYEEEKNKEKELVRSLESSFKQLNDRFIETVLAQDSYSNDERTNAMAYFDKMNNQVSNIYNALNEKINNASTEIEHK</sequence>
<accession>A2FQJ3</accession>
<dbReference type="EMBL" id="DS113945">
    <property type="protein sequence ID" value="EAX92806.1"/>
    <property type="molecule type" value="Genomic_DNA"/>
</dbReference>
<keyword evidence="1" id="KW-0175">Coiled coil</keyword>
<dbReference type="Proteomes" id="UP000001542">
    <property type="component" value="Unassembled WGS sequence"/>
</dbReference>
<organism evidence="2 3">
    <name type="scientific">Trichomonas vaginalis (strain ATCC PRA-98 / G3)</name>
    <dbReference type="NCBI Taxonomy" id="412133"/>
    <lineage>
        <taxon>Eukaryota</taxon>
        <taxon>Metamonada</taxon>
        <taxon>Parabasalia</taxon>
        <taxon>Trichomonadida</taxon>
        <taxon>Trichomonadidae</taxon>
        <taxon>Trichomonas</taxon>
    </lineage>
</organism>
<reference evidence="2" key="1">
    <citation type="submission" date="2006-10" db="EMBL/GenBank/DDBJ databases">
        <authorList>
            <person name="Amadeo P."/>
            <person name="Zhao Q."/>
            <person name="Wortman J."/>
            <person name="Fraser-Liggett C."/>
            <person name="Carlton J."/>
        </authorList>
    </citation>
    <scope>NUCLEOTIDE SEQUENCE</scope>
    <source>
        <strain evidence="2">G3</strain>
    </source>
</reference>
<dbReference type="SMR" id="A2FQJ3"/>
<dbReference type="AlphaFoldDB" id="A2FQJ3"/>
<proteinExistence type="predicted"/>
<evidence type="ECO:0000256" key="1">
    <source>
        <dbReference type="SAM" id="Coils"/>
    </source>
</evidence>
<dbReference type="VEuPathDB" id="TrichDB:TVAG_448030"/>
<reference evidence="2" key="2">
    <citation type="journal article" date="2007" name="Science">
        <title>Draft genome sequence of the sexually transmitted pathogen Trichomonas vaginalis.</title>
        <authorList>
            <person name="Carlton J.M."/>
            <person name="Hirt R.P."/>
            <person name="Silva J.C."/>
            <person name="Delcher A.L."/>
            <person name="Schatz M."/>
            <person name="Zhao Q."/>
            <person name="Wortman J.R."/>
            <person name="Bidwell S.L."/>
            <person name="Alsmark U.C.M."/>
            <person name="Besteiro S."/>
            <person name="Sicheritz-Ponten T."/>
            <person name="Noel C.J."/>
            <person name="Dacks J.B."/>
            <person name="Foster P.G."/>
            <person name="Simillion C."/>
            <person name="Van de Peer Y."/>
            <person name="Miranda-Saavedra D."/>
            <person name="Barton G.J."/>
            <person name="Westrop G.D."/>
            <person name="Mueller S."/>
            <person name="Dessi D."/>
            <person name="Fiori P.L."/>
            <person name="Ren Q."/>
            <person name="Paulsen I."/>
            <person name="Zhang H."/>
            <person name="Bastida-Corcuera F.D."/>
            <person name="Simoes-Barbosa A."/>
            <person name="Brown M.T."/>
            <person name="Hayes R.D."/>
            <person name="Mukherjee M."/>
            <person name="Okumura C.Y."/>
            <person name="Schneider R."/>
            <person name="Smith A.J."/>
            <person name="Vanacova S."/>
            <person name="Villalvazo M."/>
            <person name="Haas B.J."/>
            <person name="Pertea M."/>
            <person name="Feldblyum T.V."/>
            <person name="Utterback T.R."/>
            <person name="Shu C.L."/>
            <person name="Osoegawa K."/>
            <person name="de Jong P.J."/>
            <person name="Hrdy I."/>
            <person name="Horvathova L."/>
            <person name="Zubacova Z."/>
            <person name="Dolezal P."/>
            <person name="Malik S.B."/>
            <person name="Logsdon J.M. Jr."/>
            <person name="Henze K."/>
            <person name="Gupta A."/>
            <person name="Wang C.C."/>
            <person name="Dunne R.L."/>
            <person name="Upcroft J.A."/>
            <person name="Upcroft P."/>
            <person name="White O."/>
            <person name="Salzberg S.L."/>
            <person name="Tang P."/>
            <person name="Chiu C.-H."/>
            <person name="Lee Y.-S."/>
            <person name="Embley T.M."/>
            <person name="Coombs G.H."/>
            <person name="Mottram J.C."/>
            <person name="Tachezy J."/>
            <person name="Fraser-Liggett C.M."/>
            <person name="Johnson P.J."/>
        </authorList>
    </citation>
    <scope>NUCLEOTIDE SEQUENCE [LARGE SCALE GENOMIC DNA]</scope>
    <source>
        <strain evidence="2">G3</strain>
    </source>
</reference>
<name>A2FQJ3_TRIV3</name>